<dbReference type="GO" id="GO:0008855">
    <property type="term" value="F:exodeoxyribonuclease VII activity"/>
    <property type="evidence" value="ECO:0007669"/>
    <property type="project" value="UniProtKB-UniRule"/>
</dbReference>
<sequence length="85" mass="10138">MVKFKSLKIMEEIPFEKAMDRLEEIVDLMSQPTTSLDTSLQLYEEAESLMRICESRIRQAEERVRQLSEKRKEDFPSLEEVPYTH</sequence>
<dbReference type="NCBIfam" id="NF002140">
    <property type="entry name" value="PRK00977.1-4"/>
    <property type="match status" value="1"/>
</dbReference>
<comment type="catalytic activity">
    <reaction evidence="6">
        <text>Exonucleolytic cleavage in either 5'- to 3'- or 3'- to 5'-direction to yield nucleoside 5'-phosphates.</text>
        <dbReference type="EC" id="3.1.11.6"/>
    </reaction>
</comment>
<evidence type="ECO:0000256" key="5">
    <source>
        <dbReference type="ARBA" id="ARBA00022839"/>
    </source>
</evidence>
<reference evidence="8 9" key="1">
    <citation type="journal article" date="2014" name="Syst. Appl. Microbiol.">
        <title>Evidence for the existence of two new members of the family Chlamydiaceae and proposal of Chlamydia avium sp. nov. and Chlamydia gallinacea sp. nov.</title>
        <authorList>
            <person name="Sachse K."/>
            <person name="Laroucau K."/>
            <person name="Riege K."/>
            <person name="Wehner S."/>
            <person name="Dilcher M."/>
            <person name="Creasy H.H."/>
            <person name="Weidmann M."/>
            <person name="Myers G."/>
            <person name="Vorimore F."/>
            <person name="Vicari N."/>
            <person name="Magnino S."/>
            <person name="Liebler-Tenorio E."/>
            <person name="Ruettger A."/>
            <person name="Bavoil P.M."/>
            <person name="Hufert F.T."/>
            <person name="Rossello-Mora R."/>
            <person name="Marz M."/>
        </authorList>
    </citation>
    <scope>NUCLEOTIDE SEQUENCE [LARGE SCALE GENOMIC DNA]</scope>
    <source>
        <strain evidence="8 9">10DC88</strain>
    </source>
</reference>
<evidence type="ECO:0000313" key="9">
    <source>
        <dbReference type="Proteomes" id="UP000019433"/>
    </source>
</evidence>
<feature type="region of interest" description="Disordered" evidence="7">
    <location>
        <begin position="65"/>
        <end position="85"/>
    </location>
</feature>
<proteinExistence type="inferred from homology"/>
<dbReference type="HOGENOM" id="CLU_145918_3_4_0"/>
<evidence type="ECO:0000256" key="6">
    <source>
        <dbReference type="HAMAP-Rule" id="MF_00337"/>
    </source>
</evidence>
<feature type="compositionally biased region" description="Basic and acidic residues" evidence="7">
    <location>
        <begin position="65"/>
        <end position="75"/>
    </location>
</feature>
<protein>
    <recommendedName>
        <fullName evidence="6">Exodeoxyribonuclease 7 small subunit</fullName>
        <ecNumber evidence="6">3.1.11.6</ecNumber>
    </recommendedName>
    <alternativeName>
        <fullName evidence="6">Exodeoxyribonuclease VII small subunit</fullName>
        <shortName evidence="6">Exonuclease VII small subunit</shortName>
    </alternativeName>
</protein>
<dbReference type="eggNOG" id="COG1722">
    <property type="taxonomic scope" value="Bacteria"/>
</dbReference>
<dbReference type="KEGG" id="cav:M832_01270"/>
<evidence type="ECO:0000256" key="4">
    <source>
        <dbReference type="ARBA" id="ARBA00022801"/>
    </source>
</evidence>
<keyword evidence="4 6" id="KW-0378">Hydrolase</keyword>
<dbReference type="STRING" id="1229831.M832_01270"/>
<dbReference type="EMBL" id="CP006571">
    <property type="protein sequence ID" value="AHK62996.1"/>
    <property type="molecule type" value="Genomic_DNA"/>
</dbReference>
<dbReference type="AlphaFoldDB" id="W8JEJ5"/>
<dbReference type="PANTHER" id="PTHR34137">
    <property type="entry name" value="EXODEOXYRIBONUCLEASE 7 SMALL SUBUNIT"/>
    <property type="match status" value="1"/>
</dbReference>
<evidence type="ECO:0000256" key="1">
    <source>
        <dbReference type="ARBA" id="ARBA00009998"/>
    </source>
</evidence>
<evidence type="ECO:0000256" key="2">
    <source>
        <dbReference type="ARBA" id="ARBA00022490"/>
    </source>
</evidence>
<dbReference type="InterPro" id="IPR003761">
    <property type="entry name" value="Exonuc_VII_S"/>
</dbReference>
<dbReference type="Proteomes" id="UP000019433">
    <property type="component" value="Chromosome"/>
</dbReference>
<comment type="subcellular location">
    <subcellularLocation>
        <location evidence="6">Cytoplasm</location>
    </subcellularLocation>
</comment>
<keyword evidence="2 6" id="KW-0963">Cytoplasm</keyword>
<dbReference type="PATRIC" id="fig|1229831.3.peg.129"/>
<dbReference type="Gene3D" id="1.10.287.1040">
    <property type="entry name" value="Exonuclease VII, small subunit"/>
    <property type="match status" value="1"/>
</dbReference>
<accession>W8JEJ5</accession>
<dbReference type="GO" id="GO:0005829">
    <property type="term" value="C:cytosol"/>
    <property type="evidence" value="ECO:0007669"/>
    <property type="project" value="TreeGrafter"/>
</dbReference>
<dbReference type="PANTHER" id="PTHR34137:SF1">
    <property type="entry name" value="EXODEOXYRIBONUCLEASE 7 SMALL SUBUNIT"/>
    <property type="match status" value="1"/>
</dbReference>
<name>W8JEJ5_9CHLA</name>
<evidence type="ECO:0000313" key="8">
    <source>
        <dbReference type="EMBL" id="AHK62996.1"/>
    </source>
</evidence>
<comment type="subunit">
    <text evidence="6">Heterooligomer composed of large and small subunits.</text>
</comment>
<comment type="similarity">
    <text evidence="1 6">Belongs to the XseB family.</text>
</comment>
<evidence type="ECO:0000256" key="3">
    <source>
        <dbReference type="ARBA" id="ARBA00022722"/>
    </source>
</evidence>
<comment type="function">
    <text evidence="6">Bidirectionally degrades single-stranded DNA into large acid-insoluble oligonucleotides, which are then degraded further into small acid-soluble oligonucleotides.</text>
</comment>
<dbReference type="NCBIfam" id="TIGR01280">
    <property type="entry name" value="xseB"/>
    <property type="match status" value="1"/>
</dbReference>
<dbReference type="Pfam" id="PF02609">
    <property type="entry name" value="Exonuc_VII_S"/>
    <property type="match status" value="1"/>
</dbReference>
<evidence type="ECO:0000256" key="7">
    <source>
        <dbReference type="SAM" id="MobiDB-lite"/>
    </source>
</evidence>
<dbReference type="InterPro" id="IPR037004">
    <property type="entry name" value="Exonuc_VII_ssu_sf"/>
</dbReference>
<organism evidence="8 9">
    <name type="scientific">Chlamydia avium 10DC88</name>
    <dbReference type="NCBI Taxonomy" id="1229831"/>
    <lineage>
        <taxon>Bacteria</taxon>
        <taxon>Pseudomonadati</taxon>
        <taxon>Chlamydiota</taxon>
        <taxon>Chlamydiia</taxon>
        <taxon>Chlamydiales</taxon>
        <taxon>Chlamydiaceae</taxon>
        <taxon>Chlamydia/Chlamydophila group</taxon>
        <taxon>Chlamydia</taxon>
    </lineage>
</organism>
<dbReference type="HAMAP" id="MF_00337">
    <property type="entry name" value="Exonuc_7_S"/>
    <property type="match status" value="1"/>
</dbReference>
<keyword evidence="3 6" id="KW-0540">Nuclease</keyword>
<gene>
    <name evidence="6 8" type="primary">xseB</name>
    <name evidence="8" type="ORF">M832_01270</name>
</gene>
<dbReference type="GO" id="GO:0006308">
    <property type="term" value="P:DNA catabolic process"/>
    <property type="evidence" value="ECO:0007669"/>
    <property type="project" value="UniProtKB-UniRule"/>
</dbReference>
<keyword evidence="5 6" id="KW-0269">Exonuclease</keyword>
<dbReference type="GO" id="GO:0009318">
    <property type="term" value="C:exodeoxyribonuclease VII complex"/>
    <property type="evidence" value="ECO:0007669"/>
    <property type="project" value="UniProtKB-UniRule"/>
</dbReference>
<dbReference type="EC" id="3.1.11.6" evidence="6"/>
<dbReference type="SUPFAM" id="SSF116842">
    <property type="entry name" value="XseB-like"/>
    <property type="match status" value="1"/>
</dbReference>